<proteinExistence type="inferred from homology"/>
<evidence type="ECO:0000259" key="7">
    <source>
        <dbReference type="Pfam" id="PF08240"/>
    </source>
</evidence>
<dbReference type="SUPFAM" id="SSF51735">
    <property type="entry name" value="NAD(P)-binding Rossmann-fold domains"/>
    <property type="match status" value="1"/>
</dbReference>
<feature type="domain" description="Glucose dehydrogenase C-terminal" evidence="8">
    <location>
        <begin position="143"/>
        <end position="326"/>
    </location>
</feature>
<dbReference type="InterPro" id="IPR011032">
    <property type="entry name" value="GroES-like_sf"/>
</dbReference>
<comment type="function">
    <text evidence="6">Catalyzes the NADPH dependent reduction of D-ribulose 5-phosphate to D-ribitol 5-phosphate.</text>
</comment>
<evidence type="ECO:0000256" key="6">
    <source>
        <dbReference type="HAMAP-Rule" id="MF_02069"/>
    </source>
</evidence>
<evidence type="ECO:0000256" key="1">
    <source>
        <dbReference type="ARBA" id="ARBA00001947"/>
    </source>
</evidence>
<dbReference type="EMBL" id="QICD01000027">
    <property type="protein sequence ID" value="RNL40419.1"/>
    <property type="molecule type" value="Genomic_DNA"/>
</dbReference>
<dbReference type="Pfam" id="PF08240">
    <property type="entry name" value="ADH_N"/>
    <property type="match status" value="1"/>
</dbReference>
<keyword evidence="10" id="KW-1185">Reference proteome</keyword>
<evidence type="ECO:0000259" key="8">
    <source>
        <dbReference type="Pfam" id="PF16912"/>
    </source>
</evidence>
<dbReference type="AlphaFoldDB" id="A0A3N0B0U9"/>
<reference evidence="10" key="1">
    <citation type="submission" date="2018-05" db="EMBL/GenBank/DDBJ databases">
        <title>Genome Sequencing of selected type strains of the family Eggerthellaceae.</title>
        <authorList>
            <person name="Danylec N."/>
            <person name="Stoll D.A."/>
            <person name="Doetsch A."/>
            <person name="Huch M."/>
        </authorList>
    </citation>
    <scope>NUCLEOTIDE SEQUENCE [LARGE SCALE GENOMIC DNA]</scope>
    <source>
        <strain evidence="10">DSM 16106</strain>
    </source>
</reference>
<feature type="binding site" evidence="6">
    <location>
        <position position="65"/>
    </location>
    <ligand>
        <name>Zn(2+)</name>
        <dbReference type="ChEBI" id="CHEBI:29105"/>
        <note>catalytic</note>
    </ligand>
</feature>
<organism evidence="9 10">
    <name type="scientific">Paraeggerthella hongkongensis</name>
    <dbReference type="NCBI Taxonomy" id="230658"/>
    <lineage>
        <taxon>Bacteria</taxon>
        <taxon>Bacillati</taxon>
        <taxon>Actinomycetota</taxon>
        <taxon>Coriobacteriia</taxon>
        <taxon>Eggerthellales</taxon>
        <taxon>Eggerthellaceae</taxon>
        <taxon>Paraeggerthella</taxon>
    </lineage>
</organism>
<keyword evidence="5 6" id="KW-0560">Oxidoreductase</keyword>
<comment type="catalytic activity">
    <reaction evidence="6">
        <text>D-ribitol 5-phosphate + NADP(+) = D-ribulose 5-phosphate + NADPH + H(+)</text>
        <dbReference type="Rhea" id="RHEA:19921"/>
        <dbReference type="ChEBI" id="CHEBI:15378"/>
        <dbReference type="ChEBI" id="CHEBI:57695"/>
        <dbReference type="ChEBI" id="CHEBI:57783"/>
        <dbReference type="ChEBI" id="CHEBI:58121"/>
        <dbReference type="ChEBI" id="CHEBI:58349"/>
        <dbReference type="EC" id="1.1.1.405"/>
    </reaction>
</comment>
<dbReference type="RefSeq" id="WP_123192810.1">
    <property type="nucleotide sequence ID" value="NZ_QICD01000027.1"/>
</dbReference>
<dbReference type="Pfam" id="PF16912">
    <property type="entry name" value="Glu_dehyd_C"/>
    <property type="match status" value="1"/>
</dbReference>
<accession>A0A3N0B0U9</accession>
<protein>
    <recommendedName>
        <fullName evidence="6">Ribulose-5-phosphate reductase</fullName>
        <shortName evidence="6">Ribulose-5-P reductase</shortName>
        <ecNumber evidence="6">1.1.1.405</ecNumber>
    </recommendedName>
    <alternativeName>
        <fullName evidence="6">Ribitol-5-phosphate dehydrogenase</fullName>
    </alternativeName>
</protein>
<evidence type="ECO:0000313" key="9">
    <source>
        <dbReference type="EMBL" id="RNL40419.1"/>
    </source>
</evidence>
<comment type="caution">
    <text evidence="9">The sequence shown here is derived from an EMBL/GenBank/DDBJ whole genome shotgun (WGS) entry which is preliminary data.</text>
</comment>
<dbReference type="InterPro" id="IPR036291">
    <property type="entry name" value="NAD(P)-bd_dom_sf"/>
</dbReference>
<feature type="binding site" evidence="6">
    <location>
        <position position="144"/>
    </location>
    <ligand>
        <name>Zn(2+)</name>
        <dbReference type="ChEBI" id="CHEBI:29105"/>
        <note>catalytic</note>
    </ligand>
</feature>
<dbReference type="InterPro" id="IPR031640">
    <property type="entry name" value="Glu_dehyd_C"/>
</dbReference>
<gene>
    <name evidence="9" type="ORF">DMP08_10335</name>
</gene>
<dbReference type="Proteomes" id="UP000278632">
    <property type="component" value="Unassembled WGS sequence"/>
</dbReference>
<dbReference type="HAMAP" id="MF_02069">
    <property type="entry name" value="TarJ"/>
    <property type="match status" value="1"/>
</dbReference>
<keyword evidence="6" id="KW-0521">NADP</keyword>
<comment type="similarity">
    <text evidence="2 6">Belongs to the zinc-containing alcohol dehydrogenase family.</text>
</comment>
<dbReference type="PANTHER" id="PTHR43350">
    <property type="entry name" value="NAD-DEPENDENT ALCOHOL DEHYDROGENASE"/>
    <property type="match status" value="1"/>
</dbReference>
<dbReference type="InterPro" id="IPR013154">
    <property type="entry name" value="ADH-like_N"/>
</dbReference>
<evidence type="ECO:0000256" key="3">
    <source>
        <dbReference type="ARBA" id="ARBA00022723"/>
    </source>
</evidence>
<evidence type="ECO:0000313" key="10">
    <source>
        <dbReference type="Proteomes" id="UP000278632"/>
    </source>
</evidence>
<sequence length="341" mass="37426">MLNCVYRLVAPRMFEPVVLEMPMFPNRVIVRPTHLSICNADQRYYQGRRSAEVLAKKLPMALIHEGIGTVVEDASGVYAPGTSVVMLPNSPREKDNFIAENYLRSSDFCGSGFDGFMQEYVALPPTRVVPLPAGVNKNIAAFTELVSVAVHAVTRYEGVAHGRREVVGIWGDGNLGFIVALVLRMLHPATRLVVFGRNAGKLADFTFVDETCLTYDTSRAPLVDHAFECCGGDGSAAAIDQIIDQIKPEGTVSLLGVSENPVPVNTRMVLEKGLRLFGSSRSGRNDFQRTVQMYYDHPVVLDYLTALVGTVLPVGSTRDMAQAFEADIRKPMGKTVMLWDV</sequence>
<dbReference type="InterPro" id="IPR034710">
    <property type="entry name" value="TarJ"/>
</dbReference>
<feature type="domain" description="Alcohol dehydrogenase-like N-terminal" evidence="7">
    <location>
        <begin position="25"/>
        <end position="132"/>
    </location>
</feature>
<dbReference type="Gene3D" id="3.40.50.720">
    <property type="entry name" value="NAD(P)-binding Rossmann-like Domain"/>
    <property type="match status" value="1"/>
</dbReference>
<evidence type="ECO:0000256" key="4">
    <source>
        <dbReference type="ARBA" id="ARBA00022833"/>
    </source>
</evidence>
<dbReference type="PANTHER" id="PTHR43350:SF19">
    <property type="entry name" value="D-GULOSIDE 3-DEHYDROGENASE"/>
    <property type="match status" value="1"/>
</dbReference>
<dbReference type="GO" id="GO:0008270">
    <property type="term" value="F:zinc ion binding"/>
    <property type="evidence" value="ECO:0007669"/>
    <property type="project" value="UniProtKB-UniRule"/>
</dbReference>
<dbReference type="EC" id="1.1.1.405" evidence="6"/>
<dbReference type="GO" id="GO:0050256">
    <property type="term" value="F:ribitol-5-phosphate 2-dehydrogenase [NAD(P)+] activity"/>
    <property type="evidence" value="ECO:0007669"/>
    <property type="project" value="UniProtKB-UniRule"/>
</dbReference>
<keyword evidence="3 6" id="KW-0479">Metal-binding</keyword>
<name>A0A3N0B0U9_9ACTN</name>
<dbReference type="Gene3D" id="3.90.180.10">
    <property type="entry name" value="Medium-chain alcohol dehydrogenases, catalytic domain"/>
    <property type="match status" value="1"/>
</dbReference>
<evidence type="ECO:0000256" key="2">
    <source>
        <dbReference type="ARBA" id="ARBA00008072"/>
    </source>
</evidence>
<dbReference type="SUPFAM" id="SSF50129">
    <property type="entry name" value="GroES-like"/>
    <property type="match status" value="1"/>
</dbReference>
<feature type="binding site" evidence="6">
    <location>
        <position position="64"/>
    </location>
    <ligand>
        <name>Zn(2+)</name>
        <dbReference type="ChEBI" id="CHEBI:29105"/>
        <note>catalytic</note>
    </ligand>
</feature>
<feature type="binding site" evidence="6">
    <location>
        <position position="38"/>
    </location>
    <ligand>
        <name>Zn(2+)</name>
        <dbReference type="ChEBI" id="CHEBI:29105"/>
        <note>catalytic</note>
    </ligand>
</feature>
<keyword evidence="4 6" id="KW-0862">Zinc</keyword>
<dbReference type="OrthoDB" id="3987021at2"/>
<evidence type="ECO:0000256" key="5">
    <source>
        <dbReference type="ARBA" id="ARBA00023002"/>
    </source>
</evidence>
<comment type="cofactor">
    <cofactor evidence="1 6">
        <name>Zn(2+)</name>
        <dbReference type="ChEBI" id="CHEBI:29105"/>
    </cofactor>
</comment>